<feature type="compositionally biased region" description="Polar residues" evidence="1">
    <location>
        <begin position="26"/>
        <end position="68"/>
    </location>
</feature>
<dbReference type="KEGG" id="cdep:91086735"/>
<dbReference type="Proteomes" id="UP000094043">
    <property type="component" value="Chromosome 3"/>
</dbReference>
<reference evidence="4" key="2">
    <citation type="journal article" date="2022" name="Elife">
        <title>Obligate sexual reproduction of a homothallic fungus closely related to the Cryptococcus pathogenic species complex.</title>
        <authorList>
            <person name="Passer A.R."/>
            <person name="Clancey S.A."/>
            <person name="Shea T."/>
            <person name="David-Palma M."/>
            <person name="Averette A.F."/>
            <person name="Boekhout T."/>
            <person name="Porcel B.M."/>
            <person name="Nowrousian M."/>
            <person name="Cuomo C.A."/>
            <person name="Sun S."/>
            <person name="Heitman J."/>
            <person name="Coelho M.A."/>
        </authorList>
    </citation>
    <scope>NUCLEOTIDE SEQUENCE</scope>
    <source>
        <strain evidence="4">CBS 7841</strain>
    </source>
</reference>
<keyword evidence="2" id="KW-1133">Transmembrane helix</keyword>
<reference evidence="4" key="1">
    <citation type="submission" date="2016-06" db="EMBL/GenBank/DDBJ databases">
        <authorList>
            <person name="Cuomo C."/>
            <person name="Litvintseva A."/>
            <person name="Heitman J."/>
            <person name="Chen Y."/>
            <person name="Sun S."/>
            <person name="Springer D."/>
            <person name="Dromer F."/>
            <person name="Young S."/>
            <person name="Zeng Q."/>
            <person name="Chapman S."/>
            <person name="Gujja S."/>
            <person name="Saif S."/>
            <person name="Birren B."/>
        </authorList>
    </citation>
    <scope>NUCLEOTIDE SEQUENCE</scope>
    <source>
        <strain evidence="4">CBS 7841</strain>
    </source>
</reference>
<dbReference type="InterPro" id="IPR041588">
    <property type="entry name" value="Integrase_H2C2"/>
</dbReference>
<feature type="region of interest" description="Disordered" evidence="1">
    <location>
        <begin position="1"/>
        <end position="129"/>
    </location>
</feature>
<dbReference type="Gene3D" id="1.10.340.70">
    <property type="match status" value="1"/>
</dbReference>
<proteinExistence type="predicted"/>
<gene>
    <name evidence="4" type="ORF">L203_102523</name>
</gene>
<sequence>MPIRDSQSSYLPTATARSPSIRASARQYSQHSQQSDRPFQYSTAGPPTVYSQIDTSWSQPSQYPTQTPAPGRGSIPPLPSPPPNATATPNKDDQDDLYHRSDWEEEPKTSATGWSHSSWAGPTTQMSGRLSVLKEDEEWNPPTTAPPYHQVEYVLDQNGIMDSPGEMTPGFVARDSLASPAQPLGRPATLPSILELDHLTQPPVPKPFPSTPPTANPFVDPNHTYKSNSSGSPKLISTEAQQRLGRMSMATARYTLPPQRERGLKFPFKQSSADTLPPLLARSAPGRYYLTYRPFILPLLTLTCALTLTVASSSAPSSVGMFVQVAKGVFKGAEGGGNGAGSEIGLGAWGWCQIGVKDAICNGYNQGDFKNESGSFTIPGTYVKHERVEKEVDLRVKAERGVYGEEGEYTWVWWSWWGHWRGPVGWFFGLLLGAVVMFKRAIEDGTKSTDVHYGTGTLVPVMTFVLTADTFVTSVFYFVRVNRNIKTFMNPPDPSPAALLLPSTSQKMQHIRQTQGSFFAPREPTLPPDSSVPFVGGYGEKGVWHDPDAPPLPKREVELDPETVRWLAAYPGDEELVSLISDLRMGRLNDDFLLSDVGLLYLRPISDDEQALLVPPQGVIRNELIEDAHMDVSVYGEQPENGQAAHNEAEIMVETLGDTFWWNGLAKQCVEYVEQCKVCRERRRVEEIEERAGMTAVPWTGVTGWTHGTEVVGESEMAAEMAFAMRKAQEDADKTKLV</sequence>
<dbReference type="Pfam" id="PF17921">
    <property type="entry name" value="Integrase_H2C2"/>
    <property type="match status" value="1"/>
</dbReference>
<feature type="domain" description="Integrase zinc-binding" evidence="3">
    <location>
        <begin position="644"/>
        <end position="683"/>
    </location>
</feature>
<evidence type="ECO:0000256" key="1">
    <source>
        <dbReference type="SAM" id="MobiDB-lite"/>
    </source>
</evidence>
<accession>A0AAJ8M0E8</accession>
<protein>
    <recommendedName>
        <fullName evidence="3">Integrase zinc-binding domain-containing protein</fullName>
    </recommendedName>
</protein>
<organism evidence="4 5">
    <name type="scientific">Cryptococcus depauperatus CBS 7841</name>
    <dbReference type="NCBI Taxonomy" id="1295531"/>
    <lineage>
        <taxon>Eukaryota</taxon>
        <taxon>Fungi</taxon>
        <taxon>Dikarya</taxon>
        <taxon>Basidiomycota</taxon>
        <taxon>Agaricomycotina</taxon>
        <taxon>Tremellomycetes</taxon>
        <taxon>Tremellales</taxon>
        <taxon>Cryptococcaceae</taxon>
        <taxon>Cryptococcus</taxon>
    </lineage>
</organism>
<feature type="compositionally biased region" description="Polar residues" evidence="1">
    <location>
        <begin position="1"/>
        <end position="18"/>
    </location>
</feature>
<dbReference type="EMBL" id="CP143786">
    <property type="protein sequence ID" value="WVN87345.1"/>
    <property type="molecule type" value="Genomic_DNA"/>
</dbReference>
<evidence type="ECO:0000256" key="2">
    <source>
        <dbReference type="SAM" id="Phobius"/>
    </source>
</evidence>
<feature type="transmembrane region" description="Helical" evidence="2">
    <location>
        <begin position="420"/>
        <end position="438"/>
    </location>
</feature>
<keyword evidence="2" id="KW-0812">Transmembrane</keyword>
<feature type="transmembrane region" description="Helical" evidence="2">
    <location>
        <begin position="295"/>
        <end position="315"/>
    </location>
</feature>
<feature type="compositionally biased region" description="Polar residues" evidence="1">
    <location>
        <begin position="109"/>
        <end position="128"/>
    </location>
</feature>
<evidence type="ECO:0000259" key="3">
    <source>
        <dbReference type="Pfam" id="PF17921"/>
    </source>
</evidence>
<evidence type="ECO:0000313" key="5">
    <source>
        <dbReference type="Proteomes" id="UP000094043"/>
    </source>
</evidence>
<feature type="compositionally biased region" description="Basic and acidic residues" evidence="1">
    <location>
        <begin position="90"/>
        <end position="108"/>
    </location>
</feature>
<keyword evidence="5" id="KW-1185">Reference proteome</keyword>
<reference evidence="4" key="3">
    <citation type="submission" date="2024-01" db="EMBL/GenBank/DDBJ databases">
        <authorList>
            <person name="Coelho M.A."/>
            <person name="David-Palma M."/>
            <person name="Shea T."/>
            <person name="Sun S."/>
            <person name="Cuomo C.A."/>
            <person name="Heitman J."/>
        </authorList>
    </citation>
    <scope>NUCLEOTIDE SEQUENCE</scope>
    <source>
        <strain evidence="4">CBS 7841</strain>
    </source>
</reference>
<dbReference type="RefSeq" id="XP_066068045.1">
    <property type="nucleotide sequence ID" value="XM_066211948.1"/>
</dbReference>
<evidence type="ECO:0000313" key="4">
    <source>
        <dbReference type="EMBL" id="WVN87345.1"/>
    </source>
</evidence>
<keyword evidence="2" id="KW-0472">Membrane</keyword>
<feature type="transmembrane region" description="Helical" evidence="2">
    <location>
        <begin position="458"/>
        <end position="479"/>
    </location>
</feature>
<dbReference type="GeneID" id="91086735"/>
<dbReference type="AlphaFoldDB" id="A0AAJ8M0E8"/>
<name>A0AAJ8M0E8_9TREE</name>